<name>X0TK16_9ZZZZ</name>
<dbReference type="EMBL" id="BARS01017806">
    <property type="protein sequence ID" value="GAF87621.1"/>
    <property type="molecule type" value="Genomic_DNA"/>
</dbReference>
<comment type="caution">
    <text evidence="2">The sequence shown here is derived from an EMBL/GenBank/DDBJ whole genome shotgun (WGS) entry which is preliminary data.</text>
</comment>
<evidence type="ECO:0000313" key="2">
    <source>
        <dbReference type="EMBL" id="GAF87621.1"/>
    </source>
</evidence>
<accession>X0TK16</accession>
<protein>
    <recommendedName>
        <fullName evidence="1">Glycosyltransferase 2-like domain-containing protein</fullName>
    </recommendedName>
</protein>
<feature type="domain" description="Glycosyltransferase 2-like" evidence="1">
    <location>
        <begin position="5"/>
        <end position="143"/>
    </location>
</feature>
<dbReference type="InterPro" id="IPR001173">
    <property type="entry name" value="Glyco_trans_2-like"/>
</dbReference>
<gene>
    <name evidence="2" type="ORF">S01H1_29075</name>
</gene>
<dbReference type="SUPFAM" id="SSF53448">
    <property type="entry name" value="Nucleotide-diphospho-sugar transferases"/>
    <property type="match status" value="1"/>
</dbReference>
<dbReference type="Gene3D" id="3.90.550.10">
    <property type="entry name" value="Spore Coat Polysaccharide Biosynthesis Protein SpsA, Chain A"/>
    <property type="match status" value="1"/>
</dbReference>
<feature type="non-terminal residue" evidence="2">
    <location>
        <position position="221"/>
    </location>
</feature>
<sequence>MPKWTIGMPSYNNFTEVFFTVQSLRMHHDLKDAEIVIIDNFGDKVLANWVKNNGKGVVRYIRDTEIQGVSHAKNRVFKEAKGEFVLCIDSHILIKRGALDVELEGDNFYQGPLMYSSCTKYSLAWENVWRKHMWGIWGKTVSELPKEPFEIWAMGAGFFACRRSSWLGFNPGFRGFGGESGYIQEKYRKAGRKVFCHPKMVWVHLFHNEGTKIPFPLKLQD</sequence>
<reference evidence="2" key="1">
    <citation type="journal article" date="2014" name="Front. Microbiol.">
        <title>High frequency of phylogenetically diverse reductive dehalogenase-homologous genes in deep subseafloor sedimentary metagenomes.</title>
        <authorList>
            <person name="Kawai M."/>
            <person name="Futagami T."/>
            <person name="Toyoda A."/>
            <person name="Takaki Y."/>
            <person name="Nishi S."/>
            <person name="Hori S."/>
            <person name="Arai W."/>
            <person name="Tsubouchi T."/>
            <person name="Morono Y."/>
            <person name="Uchiyama I."/>
            <person name="Ito T."/>
            <person name="Fujiyama A."/>
            <person name="Inagaki F."/>
            <person name="Takami H."/>
        </authorList>
    </citation>
    <scope>NUCLEOTIDE SEQUENCE</scope>
    <source>
        <strain evidence="2">Expedition CK06-06</strain>
    </source>
</reference>
<dbReference type="InterPro" id="IPR029044">
    <property type="entry name" value="Nucleotide-diphossugar_trans"/>
</dbReference>
<proteinExistence type="predicted"/>
<dbReference type="AlphaFoldDB" id="X0TK16"/>
<dbReference type="Pfam" id="PF00535">
    <property type="entry name" value="Glycos_transf_2"/>
    <property type="match status" value="1"/>
</dbReference>
<organism evidence="2">
    <name type="scientific">marine sediment metagenome</name>
    <dbReference type="NCBI Taxonomy" id="412755"/>
    <lineage>
        <taxon>unclassified sequences</taxon>
        <taxon>metagenomes</taxon>
        <taxon>ecological metagenomes</taxon>
    </lineage>
</organism>
<evidence type="ECO:0000259" key="1">
    <source>
        <dbReference type="Pfam" id="PF00535"/>
    </source>
</evidence>